<comment type="caution">
    <text evidence="1">The sequence shown here is derived from an EMBL/GenBank/DDBJ whole genome shotgun (WGS) entry which is preliminary data.</text>
</comment>
<keyword evidence="2" id="KW-1185">Reference proteome</keyword>
<accession>A0A8T0VBE4</accession>
<reference evidence="1" key="1">
    <citation type="submission" date="2020-05" db="EMBL/GenBank/DDBJ databases">
        <title>WGS assembly of Panicum virgatum.</title>
        <authorList>
            <person name="Lovell J.T."/>
            <person name="Jenkins J."/>
            <person name="Shu S."/>
            <person name="Juenger T.E."/>
            <person name="Schmutz J."/>
        </authorList>
    </citation>
    <scope>NUCLEOTIDE SEQUENCE</scope>
    <source>
        <strain evidence="1">AP13</strain>
    </source>
</reference>
<dbReference type="Proteomes" id="UP000823388">
    <property type="component" value="Chromosome 2N"/>
</dbReference>
<name>A0A8T0VBE4_PANVG</name>
<dbReference type="EMBL" id="CM029040">
    <property type="protein sequence ID" value="KAG2632068.1"/>
    <property type="molecule type" value="Genomic_DNA"/>
</dbReference>
<evidence type="ECO:0000313" key="2">
    <source>
        <dbReference type="Proteomes" id="UP000823388"/>
    </source>
</evidence>
<evidence type="ECO:0000313" key="1">
    <source>
        <dbReference type="EMBL" id="KAG2632068.1"/>
    </source>
</evidence>
<organism evidence="1 2">
    <name type="scientific">Panicum virgatum</name>
    <name type="common">Blackwell switchgrass</name>
    <dbReference type="NCBI Taxonomy" id="38727"/>
    <lineage>
        <taxon>Eukaryota</taxon>
        <taxon>Viridiplantae</taxon>
        <taxon>Streptophyta</taxon>
        <taxon>Embryophyta</taxon>
        <taxon>Tracheophyta</taxon>
        <taxon>Spermatophyta</taxon>
        <taxon>Magnoliopsida</taxon>
        <taxon>Liliopsida</taxon>
        <taxon>Poales</taxon>
        <taxon>Poaceae</taxon>
        <taxon>PACMAD clade</taxon>
        <taxon>Panicoideae</taxon>
        <taxon>Panicodae</taxon>
        <taxon>Paniceae</taxon>
        <taxon>Panicinae</taxon>
        <taxon>Panicum</taxon>
        <taxon>Panicum sect. Hiantes</taxon>
    </lineage>
</organism>
<gene>
    <name evidence="1" type="ORF">PVAP13_2NG061000</name>
</gene>
<sequence>MNNWLDDAINYCLMDALNQLVDLETTNVLNKLLHGPSFRTSLIKKKSRSSLAYAQFDDHKFWHIYDLIL</sequence>
<protein>
    <submittedName>
        <fullName evidence="1">Uncharacterized protein</fullName>
    </submittedName>
</protein>
<proteinExistence type="predicted"/>
<dbReference type="AlphaFoldDB" id="A0A8T0VBE4"/>